<sequence>MATLREVAQRAGVSVPVVSAYLRGSKSVRMSVDTRRRVAEAIEELGYSPNPTSRSTRAQRTNVMAVVVPELGDPVLADVLRGIYDSAEQRGIAIVLGDAGQRASGGVMLERLLAHNSMDGVIARRGSALEPAVLSDVAGRRIPVVFLDPEAPGDLHWLAVDDADGVQAATAHLIGLGHEQIDFLGGQDVRPDPSGGRRRYQGYVAALQSHGLAPRPPVLCEHAAEHGYEAFSTMVAPRVVQRRRDAPTALVVDDGTTAIGVLAAARDAGIVVPRDVSVIGYHETVATAMVRPRLTVVRMPMYELGSRAVTMLDAIVDGEFVPSGVVEGPAPRVIAGETTAAP</sequence>
<proteinExistence type="predicted"/>
<dbReference type="AlphaFoldDB" id="A0A6L9S565"/>
<dbReference type="CDD" id="cd06267">
    <property type="entry name" value="PBP1_LacI_sugar_binding-like"/>
    <property type="match status" value="1"/>
</dbReference>
<evidence type="ECO:0000313" key="5">
    <source>
        <dbReference type="EMBL" id="NED99783.1"/>
    </source>
</evidence>
<dbReference type="PANTHER" id="PTHR30146:SF153">
    <property type="entry name" value="LACTOSE OPERON REPRESSOR"/>
    <property type="match status" value="1"/>
</dbReference>
<organism evidence="5 6">
    <name type="scientific">Phytoactinopolyspora halotolerans</name>
    <dbReference type="NCBI Taxonomy" id="1981512"/>
    <lineage>
        <taxon>Bacteria</taxon>
        <taxon>Bacillati</taxon>
        <taxon>Actinomycetota</taxon>
        <taxon>Actinomycetes</taxon>
        <taxon>Jiangellales</taxon>
        <taxon>Jiangellaceae</taxon>
        <taxon>Phytoactinopolyspora</taxon>
    </lineage>
</organism>
<comment type="caution">
    <text evidence="5">The sequence shown here is derived from an EMBL/GenBank/DDBJ whole genome shotgun (WGS) entry which is preliminary data.</text>
</comment>
<dbReference type="Proteomes" id="UP000475214">
    <property type="component" value="Unassembled WGS sequence"/>
</dbReference>
<evidence type="ECO:0000313" key="6">
    <source>
        <dbReference type="Proteomes" id="UP000475214"/>
    </source>
</evidence>
<reference evidence="5 6" key="1">
    <citation type="submission" date="2020-02" db="EMBL/GenBank/DDBJ databases">
        <authorList>
            <person name="Li X.-J."/>
            <person name="Han X.-M."/>
        </authorList>
    </citation>
    <scope>NUCLEOTIDE SEQUENCE [LARGE SCALE GENOMIC DNA]</scope>
    <source>
        <strain evidence="5 6">CCTCC AB 2017055</strain>
    </source>
</reference>
<evidence type="ECO:0000256" key="3">
    <source>
        <dbReference type="ARBA" id="ARBA00023163"/>
    </source>
</evidence>
<evidence type="ECO:0000256" key="2">
    <source>
        <dbReference type="ARBA" id="ARBA00023125"/>
    </source>
</evidence>
<dbReference type="Pfam" id="PF13377">
    <property type="entry name" value="Peripla_BP_3"/>
    <property type="match status" value="1"/>
</dbReference>
<dbReference type="InterPro" id="IPR046335">
    <property type="entry name" value="LacI/GalR-like_sensor"/>
</dbReference>
<dbReference type="CDD" id="cd01392">
    <property type="entry name" value="HTH_LacI"/>
    <property type="match status" value="1"/>
</dbReference>
<feature type="domain" description="HTH lacI-type" evidence="4">
    <location>
        <begin position="2"/>
        <end position="58"/>
    </location>
</feature>
<keyword evidence="2" id="KW-0238">DNA-binding</keyword>
<dbReference type="GO" id="GO:0000976">
    <property type="term" value="F:transcription cis-regulatory region binding"/>
    <property type="evidence" value="ECO:0007669"/>
    <property type="project" value="TreeGrafter"/>
</dbReference>
<protein>
    <submittedName>
        <fullName evidence="5">LacI family transcriptional regulator</fullName>
    </submittedName>
</protein>
<evidence type="ECO:0000259" key="4">
    <source>
        <dbReference type="PROSITE" id="PS50932"/>
    </source>
</evidence>
<keyword evidence="3" id="KW-0804">Transcription</keyword>
<name>A0A6L9S565_9ACTN</name>
<keyword evidence="6" id="KW-1185">Reference proteome</keyword>
<dbReference type="InterPro" id="IPR028082">
    <property type="entry name" value="Peripla_BP_I"/>
</dbReference>
<dbReference type="SMART" id="SM00354">
    <property type="entry name" value="HTH_LACI"/>
    <property type="match status" value="1"/>
</dbReference>
<dbReference type="PANTHER" id="PTHR30146">
    <property type="entry name" value="LACI-RELATED TRANSCRIPTIONAL REPRESSOR"/>
    <property type="match status" value="1"/>
</dbReference>
<dbReference type="InterPro" id="IPR000843">
    <property type="entry name" value="HTH_LacI"/>
</dbReference>
<dbReference type="GO" id="GO:0003700">
    <property type="term" value="F:DNA-binding transcription factor activity"/>
    <property type="evidence" value="ECO:0007669"/>
    <property type="project" value="TreeGrafter"/>
</dbReference>
<accession>A0A6L9S565</accession>
<dbReference type="Pfam" id="PF00356">
    <property type="entry name" value="LacI"/>
    <property type="match status" value="1"/>
</dbReference>
<dbReference type="EMBL" id="JAAGOA010000003">
    <property type="protein sequence ID" value="NED99783.1"/>
    <property type="molecule type" value="Genomic_DNA"/>
</dbReference>
<dbReference type="InterPro" id="IPR010982">
    <property type="entry name" value="Lambda_DNA-bd_dom_sf"/>
</dbReference>
<dbReference type="SUPFAM" id="SSF47413">
    <property type="entry name" value="lambda repressor-like DNA-binding domains"/>
    <property type="match status" value="1"/>
</dbReference>
<dbReference type="Gene3D" id="3.40.50.2300">
    <property type="match status" value="2"/>
</dbReference>
<gene>
    <name evidence="5" type="ORF">G1H10_06345</name>
</gene>
<keyword evidence="1" id="KW-0805">Transcription regulation</keyword>
<evidence type="ECO:0000256" key="1">
    <source>
        <dbReference type="ARBA" id="ARBA00023015"/>
    </source>
</evidence>
<dbReference type="SUPFAM" id="SSF53822">
    <property type="entry name" value="Periplasmic binding protein-like I"/>
    <property type="match status" value="1"/>
</dbReference>
<dbReference type="PROSITE" id="PS50932">
    <property type="entry name" value="HTH_LACI_2"/>
    <property type="match status" value="1"/>
</dbReference>
<dbReference type="Gene3D" id="1.10.260.40">
    <property type="entry name" value="lambda repressor-like DNA-binding domains"/>
    <property type="match status" value="1"/>
</dbReference>